<evidence type="ECO:0000256" key="3">
    <source>
        <dbReference type="ARBA" id="ARBA00022989"/>
    </source>
</evidence>
<dbReference type="EC" id="3.4.21.89" evidence="5"/>
<keyword evidence="3 7" id="KW-1133">Transmembrane helix</keyword>
<organism evidence="9 10">
    <name type="scientific">Actinosynnema pretiosum</name>
    <dbReference type="NCBI Taxonomy" id="42197"/>
    <lineage>
        <taxon>Bacteria</taxon>
        <taxon>Bacillati</taxon>
        <taxon>Actinomycetota</taxon>
        <taxon>Actinomycetes</taxon>
        <taxon>Pseudonocardiales</taxon>
        <taxon>Pseudonocardiaceae</taxon>
        <taxon>Actinosynnema</taxon>
    </lineage>
</organism>
<feature type="region of interest" description="Disordered" evidence="6">
    <location>
        <begin position="1"/>
        <end position="114"/>
    </location>
</feature>
<feature type="domain" description="Peptidase S26" evidence="8">
    <location>
        <begin position="135"/>
        <end position="205"/>
    </location>
</feature>
<reference evidence="9" key="1">
    <citation type="submission" date="2017-09" db="EMBL/GenBank/DDBJ databases">
        <title>Complete Genome Sequence of ansamitocin-producing Bacterium Actinosynnema pretiosum X47.</title>
        <authorList>
            <person name="Cao G."/>
            <person name="Zong G."/>
            <person name="Zhong C."/>
            <person name="Fu J."/>
        </authorList>
    </citation>
    <scope>NUCLEOTIDE SEQUENCE [LARGE SCALE GENOMIC DNA]</scope>
    <source>
        <strain evidence="9">X47</strain>
    </source>
</reference>
<evidence type="ECO:0000313" key="9">
    <source>
        <dbReference type="EMBL" id="ATE53799.1"/>
    </source>
</evidence>
<evidence type="ECO:0000256" key="5">
    <source>
        <dbReference type="NCBIfam" id="TIGR02228"/>
    </source>
</evidence>
<evidence type="ECO:0000259" key="8">
    <source>
        <dbReference type="Pfam" id="PF10502"/>
    </source>
</evidence>
<evidence type="ECO:0000256" key="4">
    <source>
        <dbReference type="ARBA" id="ARBA00023136"/>
    </source>
</evidence>
<evidence type="ECO:0000256" key="2">
    <source>
        <dbReference type="ARBA" id="ARBA00022692"/>
    </source>
</evidence>
<gene>
    <name evidence="9" type="ORF">CNX65_11240</name>
</gene>
<evidence type="ECO:0000256" key="6">
    <source>
        <dbReference type="SAM" id="MobiDB-lite"/>
    </source>
</evidence>
<keyword evidence="10" id="KW-1185">Reference proteome</keyword>
<comment type="subcellular location">
    <subcellularLocation>
        <location evidence="1">Membrane</location>
    </subcellularLocation>
</comment>
<name>A0A290Z488_9PSEU</name>
<dbReference type="Pfam" id="PF10502">
    <property type="entry name" value="Peptidase_S26"/>
    <property type="match status" value="1"/>
</dbReference>
<keyword evidence="2 7" id="KW-0812">Transmembrane</keyword>
<sequence>MTTSAAGKPTSDQGDTATAASATAPAPRTAPVPRSAGAPLGTAPAPRTAETPGADVDTTAERAVPTARTGTAPAGTAPTAPAGTAPTASDETATAAPATAAPTDTPPAAAPATGRVWRRRKALRVLGGVLLFLVATAAVAAAVAVVILKIGFAPVLTPSMKPVLNPGDLLVTRATPVSQLEVGDVVVLPRPDMEGERYAHRVISLNTSEGKTVVRTKGDNNTDPDPQALRIESATVPVGIGDLPGVGRAALAVGQAGWLRVAVIVLVGLALLLALKRALIQPAPPGRHSKARR</sequence>
<proteinExistence type="predicted"/>
<dbReference type="GO" id="GO:0009003">
    <property type="term" value="F:signal peptidase activity"/>
    <property type="evidence" value="ECO:0007669"/>
    <property type="project" value="UniProtKB-EC"/>
</dbReference>
<evidence type="ECO:0000313" key="10">
    <source>
        <dbReference type="Proteomes" id="UP000218505"/>
    </source>
</evidence>
<accession>A0A290Z488</accession>
<feature type="transmembrane region" description="Helical" evidence="7">
    <location>
        <begin position="257"/>
        <end position="275"/>
    </location>
</feature>
<dbReference type="GO" id="GO:0006465">
    <property type="term" value="P:signal peptide processing"/>
    <property type="evidence" value="ECO:0007669"/>
    <property type="project" value="UniProtKB-UniRule"/>
</dbReference>
<feature type="compositionally biased region" description="Low complexity" evidence="6">
    <location>
        <begin position="65"/>
        <end position="103"/>
    </location>
</feature>
<dbReference type="EMBL" id="CP023445">
    <property type="protein sequence ID" value="ATE53799.1"/>
    <property type="molecule type" value="Genomic_DNA"/>
</dbReference>
<dbReference type="NCBIfam" id="TIGR02228">
    <property type="entry name" value="sigpep_I_arch"/>
    <property type="match status" value="1"/>
</dbReference>
<dbReference type="SUPFAM" id="SSF51306">
    <property type="entry name" value="LexA/Signal peptidase"/>
    <property type="match status" value="1"/>
</dbReference>
<keyword evidence="4 7" id="KW-0472">Membrane</keyword>
<evidence type="ECO:0000256" key="7">
    <source>
        <dbReference type="SAM" id="Phobius"/>
    </source>
</evidence>
<dbReference type="Proteomes" id="UP000218505">
    <property type="component" value="Chromosome"/>
</dbReference>
<dbReference type="AlphaFoldDB" id="A0A290Z488"/>
<dbReference type="Gene3D" id="2.10.109.10">
    <property type="entry name" value="Umud Fragment, subunit A"/>
    <property type="match status" value="1"/>
</dbReference>
<feature type="compositionally biased region" description="Low complexity" evidence="6">
    <location>
        <begin position="16"/>
        <end position="36"/>
    </location>
</feature>
<dbReference type="KEGG" id="apre:CNX65_11240"/>
<dbReference type="GO" id="GO:0016020">
    <property type="term" value="C:membrane"/>
    <property type="evidence" value="ECO:0007669"/>
    <property type="project" value="UniProtKB-SubCell"/>
</dbReference>
<protein>
    <recommendedName>
        <fullName evidence="5">Signal peptidase I</fullName>
        <ecNumber evidence="5">3.4.21.89</ecNumber>
    </recommendedName>
</protein>
<evidence type="ECO:0000256" key="1">
    <source>
        <dbReference type="ARBA" id="ARBA00004370"/>
    </source>
</evidence>
<dbReference type="PRINTS" id="PR00728">
    <property type="entry name" value="SIGNALPTASE"/>
</dbReference>
<dbReference type="InterPro" id="IPR036286">
    <property type="entry name" value="LexA/Signal_pep-like_sf"/>
</dbReference>
<dbReference type="RefSeq" id="WP_096492733.1">
    <property type="nucleotide sequence ID" value="NZ_CP023445.1"/>
</dbReference>
<feature type="transmembrane region" description="Helical" evidence="7">
    <location>
        <begin position="125"/>
        <end position="152"/>
    </location>
</feature>
<dbReference type="InterPro" id="IPR001733">
    <property type="entry name" value="Peptidase_S26B"/>
</dbReference>
<dbReference type="GO" id="GO:0004252">
    <property type="term" value="F:serine-type endopeptidase activity"/>
    <property type="evidence" value="ECO:0007669"/>
    <property type="project" value="UniProtKB-UniRule"/>
</dbReference>
<feature type="compositionally biased region" description="Polar residues" evidence="6">
    <location>
        <begin position="1"/>
        <end position="15"/>
    </location>
</feature>
<dbReference type="InterPro" id="IPR019533">
    <property type="entry name" value="Peptidase_S26"/>
</dbReference>
<dbReference type="CDD" id="cd06530">
    <property type="entry name" value="S26_SPase_I"/>
    <property type="match status" value="1"/>
</dbReference>